<feature type="signal peptide" evidence="1">
    <location>
        <begin position="1"/>
        <end position="15"/>
    </location>
</feature>
<name>A0AAW2GUP9_9HYME</name>
<evidence type="ECO:0000256" key="1">
    <source>
        <dbReference type="SAM" id="SignalP"/>
    </source>
</evidence>
<dbReference type="AlphaFoldDB" id="A0AAW2GUP9"/>
<evidence type="ECO:0000313" key="2">
    <source>
        <dbReference type="EMBL" id="KAL0130948.1"/>
    </source>
</evidence>
<keyword evidence="1" id="KW-0732">Signal</keyword>
<accession>A0AAW2GUP9</accession>
<dbReference type="EMBL" id="JADYXP020000002">
    <property type="protein sequence ID" value="KAL0130948.1"/>
    <property type="molecule type" value="Genomic_DNA"/>
</dbReference>
<dbReference type="Proteomes" id="UP001430953">
    <property type="component" value="Unassembled WGS sequence"/>
</dbReference>
<feature type="chain" id="PRO_5043755255" evidence="1">
    <location>
        <begin position="16"/>
        <end position="80"/>
    </location>
</feature>
<sequence>MNLLLIFIQMSITSGYNLFQSLSTNNCHKYLLLSSLYLVLHTKTLPYIANELHIRSYVHASVLAPVITSLCFQDIPVTCC</sequence>
<evidence type="ECO:0000313" key="3">
    <source>
        <dbReference type="Proteomes" id="UP001430953"/>
    </source>
</evidence>
<proteinExistence type="predicted"/>
<organism evidence="2 3">
    <name type="scientific">Cardiocondyla obscurior</name>
    <dbReference type="NCBI Taxonomy" id="286306"/>
    <lineage>
        <taxon>Eukaryota</taxon>
        <taxon>Metazoa</taxon>
        <taxon>Ecdysozoa</taxon>
        <taxon>Arthropoda</taxon>
        <taxon>Hexapoda</taxon>
        <taxon>Insecta</taxon>
        <taxon>Pterygota</taxon>
        <taxon>Neoptera</taxon>
        <taxon>Endopterygota</taxon>
        <taxon>Hymenoptera</taxon>
        <taxon>Apocrita</taxon>
        <taxon>Aculeata</taxon>
        <taxon>Formicoidea</taxon>
        <taxon>Formicidae</taxon>
        <taxon>Myrmicinae</taxon>
        <taxon>Cardiocondyla</taxon>
    </lineage>
</organism>
<gene>
    <name evidence="2" type="ORF">PUN28_002497</name>
</gene>
<reference evidence="2 3" key="1">
    <citation type="submission" date="2023-03" db="EMBL/GenBank/DDBJ databases">
        <title>High recombination rates correlate with genetic variation in Cardiocondyla obscurior ants.</title>
        <authorList>
            <person name="Errbii M."/>
        </authorList>
    </citation>
    <scope>NUCLEOTIDE SEQUENCE [LARGE SCALE GENOMIC DNA]</scope>
    <source>
        <strain evidence="2">Alpha-2009</strain>
        <tissue evidence="2">Whole body</tissue>
    </source>
</reference>
<protein>
    <submittedName>
        <fullName evidence="2">Uncharacterized protein</fullName>
    </submittedName>
</protein>
<keyword evidence="3" id="KW-1185">Reference proteome</keyword>
<comment type="caution">
    <text evidence="2">The sequence shown here is derived from an EMBL/GenBank/DDBJ whole genome shotgun (WGS) entry which is preliminary data.</text>
</comment>